<dbReference type="STRING" id="78915.A0A4P9XM66"/>
<evidence type="ECO:0000313" key="2">
    <source>
        <dbReference type="EMBL" id="RKP06997.1"/>
    </source>
</evidence>
<protein>
    <submittedName>
        <fullName evidence="2">P-loop containing nucleoside triphosphate hydrolase protein</fullName>
    </submittedName>
</protein>
<organism evidence="2 3">
    <name type="scientific">Thamnocephalis sphaerospora</name>
    <dbReference type="NCBI Taxonomy" id="78915"/>
    <lineage>
        <taxon>Eukaryota</taxon>
        <taxon>Fungi</taxon>
        <taxon>Fungi incertae sedis</taxon>
        <taxon>Zoopagomycota</taxon>
        <taxon>Zoopagomycotina</taxon>
        <taxon>Zoopagomycetes</taxon>
        <taxon>Zoopagales</taxon>
        <taxon>Sigmoideomycetaceae</taxon>
        <taxon>Thamnocephalis</taxon>
    </lineage>
</organism>
<evidence type="ECO:0000256" key="1">
    <source>
        <dbReference type="SAM" id="MobiDB-lite"/>
    </source>
</evidence>
<keyword evidence="2" id="KW-0378">Hydrolase</keyword>
<reference evidence="3" key="1">
    <citation type="journal article" date="2018" name="Nat. Microbiol.">
        <title>Leveraging single-cell genomics to expand the fungal tree of life.</title>
        <authorList>
            <person name="Ahrendt S.R."/>
            <person name="Quandt C.A."/>
            <person name="Ciobanu D."/>
            <person name="Clum A."/>
            <person name="Salamov A."/>
            <person name="Andreopoulos B."/>
            <person name="Cheng J.F."/>
            <person name="Woyke T."/>
            <person name="Pelin A."/>
            <person name="Henrissat B."/>
            <person name="Reynolds N.K."/>
            <person name="Benny G.L."/>
            <person name="Smith M.E."/>
            <person name="James T.Y."/>
            <person name="Grigoriev I.V."/>
        </authorList>
    </citation>
    <scope>NUCLEOTIDE SEQUENCE [LARGE SCALE GENOMIC DNA]</scope>
    <source>
        <strain evidence="3">RSA 1356</strain>
    </source>
</reference>
<dbReference type="Proteomes" id="UP000271241">
    <property type="component" value="Unassembled WGS sequence"/>
</dbReference>
<dbReference type="GO" id="GO:0016787">
    <property type="term" value="F:hydrolase activity"/>
    <property type="evidence" value="ECO:0007669"/>
    <property type="project" value="UniProtKB-KW"/>
</dbReference>
<keyword evidence="3" id="KW-1185">Reference proteome</keyword>
<dbReference type="AlphaFoldDB" id="A0A4P9XM66"/>
<proteinExistence type="predicted"/>
<dbReference type="Pfam" id="PF13671">
    <property type="entry name" value="AAA_33"/>
    <property type="match status" value="1"/>
</dbReference>
<dbReference type="SUPFAM" id="SSF52540">
    <property type="entry name" value="P-loop containing nucleoside triphosphate hydrolases"/>
    <property type="match status" value="1"/>
</dbReference>
<evidence type="ECO:0000313" key="3">
    <source>
        <dbReference type="Proteomes" id="UP000271241"/>
    </source>
</evidence>
<sequence length="444" mass="49971">MDSVCVRRPDGTVRRYSEHHVQSVLQFLGCKLNHAPNMAVEILRDLHQQQSTMAESAKTPATGTEETECVEYSAFRQAVYAVLASWQYRVPDAQYDLAWCVRDRRRGICILLGGTSGCGKSTLASLLASRLGVTTVLSTDNIRNVLRSFVSEEENPVLWASSYHAGESLVDVEQDGGVEERVIRGYRDQAEAVFPQLRTTVQQILSRRESVIIEGVHLSVDVMLRLAEELPMCLPFVICINKEAKHAERFATRAKYMTLEPRFNKYMKYFENIRLIQNHLCREADKYSVPKVDNTNVDRSVAVIHSTMLSVLAHIANGTFPQLVDTDTHSTPLLRNSKAMMLRLIRERPLRRWPAESNDAHEDQDVATNEEKSGNNCGPERKESNHSGHADGYHIHRSGRENDDENDDDNDDDDDNGDNNDDNDDDDDDGDGDGDLASHSDIAI</sequence>
<dbReference type="InterPro" id="IPR027417">
    <property type="entry name" value="P-loop_NTPase"/>
</dbReference>
<dbReference type="OrthoDB" id="10263927at2759"/>
<feature type="region of interest" description="Disordered" evidence="1">
    <location>
        <begin position="354"/>
        <end position="444"/>
    </location>
</feature>
<dbReference type="Gene3D" id="3.40.50.300">
    <property type="entry name" value="P-loop containing nucleotide triphosphate hydrolases"/>
    <property type="match status" value="1"/>
</dbReference>
<feature type="non-terminal residue" evidence="2">
    <location>
        <position position="444"/>
    </location>
</feature>
<dbReference type="PANTHER" id="PTHR33477:SF3">
    <property type="entry name" value="P-LOOP NTPASE DOMAIN-CONTAINING PROTEIN LPA1 HOMOLOG 1"/>
    <property type="match status" value="1"/>
</dbReference>
<dbReference type="EMBL" id="KZ992782">
    <property type="protein sequence ID" value="RKP06997.1"/>
    <property type="molecule type" value="Genomic_DNA"/>
</dbReference>
<feature type="compositionally biased region" description="Acidic residues" evidence="1">
    <location>
        <begin position="402"/>
        <end position="434"/>
    </location>
</feature>
<dbReference type="PANTHER" id="PTHR33477">
    <property type="entry name" value="P-LOOP NTPASE DOMAIN-CONTAINING PROTEIN LPA1 HOMOLOG 1"/>
    <property type="match status" value="1"/>
</dbReference>
<name>A0A4P9XM66_9FUNG</name>
<accession>A0A4P9XM66</accession>
<gene>
    <name evidence="2" type="ORF">THASP1DRAFT_31195</name>
</gene>
<feature type="compositionally biased region" description="Basic and acidic residues" evidence="1">
    <location>
        <begin position="354"/>
        <end position="401"/>
    </location>
</feature>